<comment type="caution">
    <text evidence="12">The sequence shown here is derived from an EMBL/GenBank/DDBJ whole genome shotgun (WGS) entry which is preliminary data.</text>
</comment>
<evidence type="ECO:0000259" key="10">
    <source>
        <dbReference type="PROSITE" id="PS50109"/>
    </source>
</evidence>
<dbReference type="SUPFAM" id="SSF47384">
    <property type="entry name" value="Homodimeric domain of signal transducing histidine kinase"/>
    <property type="match status" value="1"/>
</dbReference>
<evidence type="ECO:0000313" key="12">
    <source>
        <dbReference type="EMBL" id="NQE38526.1"/>
    </source>
</evidence>
<dbReference type="SUPFAM" id="SSF158472">
    <property type="entry name" value="HAMP domain-like"/>
    <property type="match status" value="1"/>
</dbReference>
<feature type="coiled-coil region" evidence="8">
    <location>
        <begin position="308"/>
        <end position="335"/>
    </location>
</feature>
<dbReference type="SUPFAM" id="SSF55874">
    <property type="entry name" value="ATPase domain of HSP90 chaperone/DNA topoisomerase II/histidine kinase"/>
    <property type="match status" value="1"/>
</dbReference>
<dbReference type="RefSeq" id="WP_172193298.1">
    <property type="nucleotide sequence ID" value="NZ_CAWPPK010000162.1"/>
</dbReference>
<dbReference type="Pfam" id="PF02518">
    <property type="entry name" value="HATPase_c"/>
    <property type="match status" value="1"/>
</dbReference>
<dbReference type="InterPro" id="IPR005467">
    <property type="entry name" value="His_kinase_dom"/>
</dbReference>
<keyword evidence="4" id="KW-0597">Phosphoprotein</keyword>
<name>A0ABX2D7I0_9CYAN</name>
<evidence type="ECO:0000256" key="1">
    <source>
        <dbReference type="ARBA" id="ARBA00000085"/>
    </source>
</evidence>
<feature type="domain" description="Histidine kinase" evidence="10">
    <location>
        <begin position="344"/>
        <end position="591"/>
    </location>
</feature>
<dbReference type="CDD" id="cd06225">
    <property type="entry name" value="HAMP"/>
    <property type="match status" value="1"/>
</dbReference>
<feature type="domain" description="HAMP" evidence="11">
    <location>
        <begin position="267"/>
        <end position="320"/>
    </location>
</feature>
<dbReference type="Gene3D" id="3.30.565.10">
    <property type="entry name" value="Histidine kinase-like ATPase, C-terminal domain"/>
    <property type="match status" value="1"/>
</dbReference>
<dbReference type="PROSITE" id="PS50109">
    <property type="entry name" value="HIS_KIN"/>
    <property type="match status" value="1"/>
</dbReference>
<evidence type="ECO:0000256" key="8">
    <source>
        <dbReference type="SAM" id="Coils"/>
    </source>
</evidence>
<comment type="catalytic activity">
    <reaction evidence="1">
        <text>ATP + protein L-histidine = ADP + protein N-phospho-L-histidine.</text>
        <dbReference type="EC" id="2.7.13.3"/>
    </reaction>
</comment>
<dbReference type="Proteomes" id="UP000702425">
    <property type="component" value="Unassembled WGS sequence"/>
</dbReference>
<feature type="transmembrane region" description="Helical" evidence="9">
    <location>
        <begin position="50"/>
        <end position="70"/>
    </location>
</feature>
<keyword evidence="13" id="KW-1185">Reference proteome</keyword>
<evidence type="ECO:0000256" key="3">
    <source>
        <dbReference type="ARBA" id="ARBA00012438"/>
    </source>
</evidence>
<evidence type="ECO:0000256" key="2">
    <source>
        <dbReference type="ARBA" id="ARBA00004370"/>
    </source>
</evidence>
<dbReference type="PANTHER" id="PTHR43065">
    <property type="entry name" value="SENSOR HISTIDINE KINASE"/>
    <property type="match status" value="1"/>
</dbReference>
<dbReference type="EMBL" id="SRRZ01000244">
    <property type="protein sequence ID" value="NQE38526.1"/>
    <property type="molecule type" value="Genomic_DNA"/>
</dbReference>
<comment type="subcellular location">
    <subcellularLocation>
        <location evidence="2">Membrane</location>
    </subcellularLocation>
</comment>
<protein>
    <recommendedName>
        <fullName evidence="3">histidine kinase</fullName>
        <ecNumber evidence="3">2.7.13.3</ecNumber>
    </recommendedName>
</protein>
<evidence type="ECO:0000313" key="13">
    <source>
        <dbReference type="Proteomes" id="UP000702425"/>
    </source>
</evidence>
<evidence type="ECO:0000256" key="5">
    <source>
        <dbReference type="ARBA" id="ARBA00022679"/>
    </source>
</evidence>
<keyword evidence="5 12" id="KW-0808">Transferase</keyword>
<evidence type="ECO:0000259" key="11">
    <source>
        <dbReference type="PROSITE" id="PS50885"/>
    </source>
</evidence>
<keyword evidence="9" id="KW-0812">Transmembrane</keyword>
<dbReference type="InterPro" id="IPR003661">
    <property type="entry name" value="HisK_dim/P_dom"/>
</dbReference>
<dbReference type="EC" id="2.7.13.3" evidence="3"/>
<dbReference type="SMART" id="SM00387">
    <property type="entry name" value="HATPase_c"/>
    <property type="match status" value="1"/>
</dbReference>
<dbReference type="InterPro" id="IPR036097">
    <property type="entry name" value="HisK_dim/P_sf"/>
</dbReference>
<dbReference type="Gene3D" id="6.10.340.10">
    <property type="match status" value="1"/>
</dbReference>
<organism evidence="12 13">
    <name type="scientific">Microcoleus asticus IPMA8</name>
    <dbReference type="NCBI Taxonomy" id="2563858"/>
    <lineage>
        <taxon>Bacteria</taxon>
        <taxon>Bacillati</taxon>
        <taxon>Cyanobacteriota</taxon>
        <taxon>Cyanophyceae</taxon>
        <taxon>Oscillatoriophycideae</taxon>
        <taxon>Oscillatoriales</taxon>
        <taxon>Microcoleaceae</taxon>
        <taxon>Microcoleus</taxon>
        <taxon>Microcoleus asticus</taxon>
    </lineage>
</organism>
<sequence length="591" mass="64977">MLLLTHSKSKNSKVQQKQYAQQHLLQTSTINLTGLKAECNHLRIGQKISYGYALAISIAILGTGAGLRLGDYFRKQALVQVNVAQQQQQLLQNLQNTVFEARSHAARLPVVLGNTVALKYEKDRFFGQINQAKILISESESFAREHPKRLATQEAVLQGLLQKSALVIDYYGQLIKLQLKEAEVGNLPPNSIESAQLQMLRTSSGQEAIVLDNLAQSLTKLISTLEIHKQQGIKALEEAEGLRNRIILGSMLISALIAVALADKTSRAIAQPLETVTDVAQQVARESNFNLQVPVTTQDEIGVLAASFNQLIQRVSEYTKELKQTQSQLIQTEKMSSLGQMVAGIAHEINNPVNFIGGNIDYANQYIEDLTGLVTLYQQSYPNPPDAILERIEDIELEFLREDLPKTLSSIKMGADRIREIVLSMRNFSRSDDGKMKSADIHEGIDSTLVILNHRLKQGIQVIKQYGKLPALECYPAQLNQVFMNVIGNAIDALEEVKKGDKGYSPTIWISTEVTADNTVTVKIRDNGPGIASASAQQIFDPFFTTKSIGKGTGLGLAISCQIVAKHQGKIEVNSQIGQGTEFVITLPVAA</sequence>
<dbReference type="GO" id="GO:0004673">
    <property type="term" value="F:protein histidine kinase activity"/>
    <property type="evidence" value="ECO:0007669"/>
    <property type="project" value="UniProtKB-EC"/>
</dbReference>
<dbReference type="CDD" id="cd00082">
    <property type="entry name" value="HisKA"/>
    <property type="match status" value="1"/>
</dbReference>
<proteinExistence type="predicted"/>
<evidence type="ECO:0000256" key="6">
    <source>
        <dbReference type="ARBA" id="ARBA00022777"/>
    </source>
</evidence>
<dbReference type="PANTHER" id="PTHR43065:SF50">
    <property type="entry name" value="HISTIDINE KINASE"/>
    <property type="match status" value="1"/>
</dbReference>
<evidence type="ECO:0000256" key="4">
    <source>
        <dbReference type="ARBA" id="ARBA00022553"/>
    </source>
</evidence>
<keyword evidence="9" id="KW-0472">Membrane</keyword>
<dbReference type="PROSITE" id="PS50885">
    <property type="entry name" value="HAMP"/>
    <property type="match status" value="1"/>
</dbReference>
<keyword evidence="7" id="KW-0902">Two-component regulatory system</keyword>
<reference evidence="12 13" key="1">
    <citation type="journal article" date="2020" name="Sci. Rep.">
        <title>A novel cyanobacterial geosmin producer, revising GeoA distribution and dispersion patterns in Bacteria.</title>
        <authorList>
            <person name="Churro C."/>
            <person name="Semedo-Aguiar A.P."/>
            <person name="Silva A.D."/>
            <person name="Pereira-Leal J.B."/>
            <person name="Leite R.B."/>
        </authorList>
    </citation>
    <scope>NUCLEOTIDE SEQUENCE [LARGE SCALE GENOMIC DNA]</scope>
    <source>
        <strain evidence="12 13">IPMA8</strain>
    </source>
</reference>
<keyword evidence="6 12" id="KW-0418">Kinase</keyword>
<evidence type="ECO:0000256" key="9">
    <source>
        <dbReference type="SAM" id="Phobius"/>
    </source>
</evidence>
<dbReference type="Pfam" id="PF00672">
    <property type="entry name" value="HAMP"/>
    <property type="match status" value="1"/>
</dbReference>
<dbReference type="InterPro" id="IPR003660">
    <property type="entry name" value="HAMP_dom"/>
</dbReference>
<dbReference type="PRINTS" id="PR00344">
    <property type="entry name" value="BCTRLSENSOR"/>
</dbReference>
<dbReference type="InterPro" id="IPR003594">
    <property type="entry name" value="HATPase_dom"/>
</dbReference>
<keyword evidence="9" id="KW-1133">Transmembrane helix</keyword>
<dbReference type="Gene3D" id="1.10.287.130">
    <property type="match status" value="1"/>
</dbReference>
<dbReference type="InterPro" id="IPR004358">
    <property type="entry name" value="Sig_transdc_His_kin-like_C"/>
</dbReference>
<dbReference type="SMART" id="SM00304">
    <property type="entry name" value="HAMP"/>
    <property type="match status" value="1"/>
</dbReference>
<accession>A0ABX2D7I0</accession>
<evidence type="ECO:0000256" key="7">
    <source>
        <dbReference type="ARBA" id="ARBA00023012"/>
    </source>
</evidence>
<keyword evidence="8" id="KW-0175">Coiled coil</keyword>
<gene>
    <name evidence="12" type="primary">kinE_14</name>
    <name evidence="12" type="ORF">E5S67_06311</name>
</gene>
<dbReference type="InterPro" id="IPR036890">
    <property type="entry name" value="HATPase_C_sf"/>
</dbReference>